<dbReference type="EMBL" id="JAVHNQ010000011">
    <property type="protein sequence ID" value="KAK6336090.1"/>
    <property type="molecule type" value="Genomic_DNA"/>
</dbReference>
<keyword evidence="7" id="KW-0449">Lipoprotein</keyword>
<evidence type="ECO:0000313" key="12">
    <source>
        <dbReference type="Proteomes" id="UP001375240"/>
    </source>
</evidence>
<protein>
    <recommendedName>
        <fullName evidence="10">Copper acquisition factor BIM1-like domain-containing protein</fullName>
    </recommendedName>
</protein>
<evidence type="ECO:0000256" key="2">
    <source>
        <dbReference type="ARBA" id="ARBA00022475"/>
    </source>
</evidence>
<dbReference type="GO" id="GO:0098552">
    <property type="term" value="C:side of membrane"/>
    <property type="evidence" value="ECO:0007669"/>
    <property type="project" value="UniProtKB-KW"/>
</dbReference>
<comment type="caution">
    <text evidence="11">The sequence shown here is derived from an EMBL/GenBank/DDBJ whole genome shotgun (WGS) entry which is preliminary data.</text>
</comment>
<comment type="subcellular location">
    <subcellularLocation>
        <location evidence="1">Cell membrane</location>
        <topology evidence="1">Lipid-anchor</topology>
        <topology evidence="1">GPI-anchor</topology>
    </subcellularLocation>
</comment>
<keyword evidence="2" id="KW-1003">Cell membrane</keyword>
<reference evidence="11 12" key="1">
    <citation type="submission" date="2019-10" db="EMBL/GenBank/DDBJ databases">
        <authorList>
            <person name="Palmer J.M."/>
        </authorList>
    </citation>
    <scope>NUCLEOTIDE SEQUENCE [LARGE SCALE GENOMIC DNA]</scope>
    <source>
        <strain evidence="11 12">TWF696</strain>
    </source>
</reference>
<evidence type="ECO:0000256" key="5">
    <source>
        <dbReference type="ARBA" id="ARBA00023136"/>
    </source>
</evidence>
<dbReference type="InterPro" id="IPR046936">
    <property type="entry name" value="BIM1-like"/>
</dbReference>
<dbReference type="CDD" id="cd21176">
    <property type="entry name" value="LPMO_auxiliary-like"/>
    <property type="match status" value="1"/>
</dbReference>
<dbReference type="PANTHER" id="PTHR34992">
    <property type="entry name" value="HYPHAL ANASTAMOSIS-7 PROTEIN"/>
    <property type="match status" value="1"/>
</dbReference>
<feature type="region of interest" description="Disordered" evidence="8">
    <location>
        <begin position="171"/>
        <end position="201"/>
    </location>
</feature>
<evidence type="ECO:0000256" key="6">
    <source>
        <dbReference type="ARBA" id="ARBA00023180"/>
    </source>
</evidence>
<evidence type="ECO:0000256" key="8">
    <source>
        <dbReference type="SAM" id="MobiDB-lite"/>
    </source>
</evidence>
<feature type="signal peptide" evidence="9">
    <location>
        <begin position="1"/>
        <end position="17"/>
    </location>
</feature>
<dbReference type="PANTHER" id="PTHR34992:SF1">
    <property type="entry name" value="COPPER ACQUISITION FACTOR BIM1-LIKE DOMAIN-CONTAINING PROTEIN"/>
    <property type="match status" value="1"/>
</dbReference>
<dbReference type="InterPro" id="IPR046530">
    <property type="entry name" value="BIM1-like_dom"/>
</dbReference>
<dbReference type="Pfam" id="PF20238">
    <property type="entry name" value="BIM1-like_dom"/>
    <property type="match status" value="1"/>
</dbReference>
<sequence length="225" mass="23553">MQLRNVVLLSLLQLTKAHFLLNSPPTIGFSDDEEGDYPCGSFDATDRKTVTDFPIGGIPIALTSTHPEVTWFYRAALLNDTNNWVDLYQSITQVGQGNFCSQNVPGLADWEGQDAVLQIAASAPDGWLFQCSAIKFVSGAATAPGGSCRNATSVKASFSNEKLILNAQTTTISGSSSKPTQTGTSNMAPPASTTSATGSNAGASNRVEKLAIFGSIAGAIGLLFI</sequence>
<keyword evidence="6" id="KW-0325">Glycoprotein</keyword>
<evidence type="ECO:0000256" key="4">
    <source>
        <dbReference type="ARBA" id="ARBA00022729"/>
    </source>
</evidence>
<evidence type="ECO:0000256" key="1">
    <source>
        <dbReference type="ARBA" id="ARBA00004609"/>
    </source>
</evidence>
<keyword evidence="12" id="KW-1185">Reference proteome</keyword>
<evidence type="ECO:0000259" key="10">
    <source>
        <dbReference type="Pfam" id="PF20238"/>
    </source>
</evidence>
<accession>A0AAV9U5P5</accession>
<proteinExistence type="predicted"/>
<feature type="chain" id="PRO_5043373274" description="Copper acquisition factor BIM1-like domain-containing protein" evidence="9">
    <location>
        <begin position="18"/>
        <end position="225"/>
    </location>
</feature>
<evidence type="ECO:0000256" key="7">
    <source>
        <dbReference type="ARBA" id="ARBA00023288"/>
    </source>
</evidence>
<feature type="domain" description="Copper acquisition factor BIM1-like" evidence="10">
    <location>
        <begin position="17"/>
        <end position="152"/>
    </location>
</feature>
<evidence type="ECO:0000256" key="9">
    <source>
        <dbReference type="SAM" id="SignalP"/>
    </source>
</evidence>
<dbReference type="AlphaFoldDB" id="A0AAV9U5P5"/>
<evidence type="ECO:0000313" key="11">
    <source>
        <dbReference type="EMBL" id="KAK6336090.1"/>
    </source>
</evidence>
<keyword evidence="3" id="KW-0336">GPI-anchor</keyword>
<keyword evidence="5" id="KW-0472">Membrane</keyword>
<organism evidence="11 12">
    <name type="scientific">Orbilia brochopaga</name>
    <dbReference type="NCBI Taxonomy" id="3140254"/>
    <lineage>
        <taxon>Eukaryota</taxon>
        <taxon>Fungi</taxon>
        <taxon>Dikarya</taxon>
        <taxon>Ascomycota</taxon>
        <taxon>Pezizomycotina</taxon>
        <taxon>Orbiliomycetes</taxon>
        <taxon>Orbiliales</taxon>
        <taxon>Orbiliaceae</taxon>
        <taxon>Orbilia</taxon>
    </lineage>
</organism>
<dbReference type="GO" id="GO:0005886">
    <property type="term" value="C:plasma membrane"/>
    <property type="evidence" value="ECO:0007669"/>
    <property type="project" value="UniProtKB-SubCell"/>
</dbReference>
<dbReference type="Proteomes" id="UP001375240">
    <property type="component" value="Unassembled WGS sequence"/>
</dbReference>
<keyword evidence="4 9" id="KW-0732">Signal</keyword>
<gene>
    <name evidence="11" type="ORF">TWF696_001658</name>
</gene>
<name>A0AAV9U5P5_9PEZI</name>
<evidence type="ECO:0000256" key="3">
    <source>
        <dbReference type="ARBA" id="ARBA00022622"/>
    </source>
</evidence>